<evidence type="ECO:0000313" key="2">
    <source>
        <dbReference type="Proteomes" id="UP000009229"/>
    </source>
</evidence>
<dbReference type="AlphaFoldDB" id="A0AAU8PXU6"/>
<evidence type="ECO:0000313" key="1">
    <source>
        <dbReference type="EMBL" id="AEG14783.1"/>
    </source>
</evidence>
<protein>
    <recommendedName>
        <fullName evidence="3">Peptidase C39-like domain-containing protein</fullName>
    </recommendedName>
</protein>
<dbReference type="InterPro" id="IPR022118">
    <property type="entry name" value="Peptidase_C70_AvrRpt2"/>
</dbReference>
<dbReference type="InterPro" id="IPR038765">
    <property type="entry name" value="Papain-like_cys_pep_sf"/>
</dbReference>
<proteinExistence type="predicted"/>
<organism evidence="1 2">
    <name type="scientific">Desulfofundulus kuznetsovii (strain DSM 6115 / VKM B-1805 / 17)</name>
    <name type="common">Desulfotomaculum kuznetsovii</name>
    <dbReference type="NCBI Taxonomy" id="760568"/>
    <lineage>
        <taxon>Bacteria</taxon>
        <taxon>Bacillati</taxon>
        <taxon>Bacillota</taxon>
        <taxon>Clostridia</taxon>
        <taxon>Eubacteriales</taxon>
        <taxon>Peptococcaceae</taxon>
        <taxon>Desulfofundulus</taxon>
    </lineage>
</organism>
<reference evidence="2" key="1">
    <citation type="submission" date="2011-05" db="EMBL/GenBank/DDBJ databases">
        <title>Complete sequence of Desulfotomaculum kuznetsovii DSM 6115.</title>
        <authorList>
            <person name="Lucas S."/>
            <person name="Han J."/>
            <person name="Lapidus A."/>
            <person name="Cheng J.-F."/>
            <person name="Goodwin L."/>
            <person name="Pitluck S."/>
            <person name="Peters L."/>
            <person name="Mikhailova N."/>
            <person name="Lu M."/>
            <person name="Saunders E."/>
            <person name="Han C."/>
            <person name="Tapia R."/>
            <person name="Land M."/>
            <person name="Hauser L."/>
            <person name="Kyrpides N."/>
            <person name="Ivanova N."/>
            <person name="Pagani I."/>
            <person name="Nazina T."/>
            <person name="Ivanova A."/>
            <person name="Parshina S."/>
            <person name="Kuever J."/>
            <person name="Muyzer G."/>
            <person name="Plugge C."/>
            <person name="Stams A."/>
            <person name="Woyke T."/>
        </authorList>
    </citation>
    <scope>NUCLEOTIDE SEQUENCE [LARGE SCALE GENOMIC DNA]</scope>
    <source>
        <strain evidence="2">DSM 6115 / VKM B-1805 / 17</strain>
    </source>
</reference>
<dbReference type="KEGG" id="dku:Desku_1200"/>
<accession>A0AAU8PXU6</accession>
<dbReference type="EMBL" id="CP002770">
    <property type="protein sequence ID" value="AEG14783.1"/>
    <property type="molecule type" value="Genomic_DNA"/>
</dbReference>
<dbReference type="RefSeq" id="WP_013822298.1">
    <property type="nucleotide sequence ID" value="NC_015573.1"/>
</dbReference>
<gene>
    <name evidence="1" type="ordered locus">Desku_1200</name>
</gene>
<dbReference type="SUPFAM" id="SSF54001">
    <property type="entry name" value="Cysteine proteinases"/>
    <property type="match status" value="1"/>
</dbReference>
<name>A0AAU8PXU6_DESK7</name>
<keyword evidence="2" id="KW-1185">Reference proteome</keyword>
<dbReference type="Gene3D" id="3.90.70.10">
    <property type="entry name" value="Cysteine proteinases"/>
    <property type="match status" value="1"/>
</dbReference>
<evidence type="ECO:0008006" key="3">
    <source>
        <dbReference type="Google" id="ProtNLM"/>
    </source>
</evidence>
<dbReference type="Pfam" id="PF12385">
    <property type="entry name" value="Peptidase_C70"/>
    <property type="match status" value="1"/>
</dbReference>
<dbReference type="Proteomes" id="UP000009229">
    <property type="component" value="Chromosome"/>
</dbReference>
<sequence>MAEKLSAWWRTILVAAALCCLLVAHPIITYAVRSVLAVPEFSQRPYDSIYWATTAFMIIAYFRNDNVDRDVEIARREHGNNFNQGGTLEDIEYYVQDYTGRNGSIQYNALSYAAVQYQINNRGPIGTAIYWTSGGGHAMVIKGYDTSTSFVIYNEPWNGRGHGCTYSYYVSNSIWRRGGSLFYQ</sequence>